<accession>L7FPY1</accession>
<dbReference type="Proteomes" id="UP000014680">
    <property type="component" value="Unassembled WGS sequence"/>
</dbReference>
<dbReference type="EMBL" id="KB206391">
    <property type="protein sequence ID" value="ELP92255.1"/>
    <property type="molecule type" value="Genomic_DNA"/>
</dbReference>
<dbReference type="SUPFAM" id="SSF57184">
    <property type="entry name" value="Growth factor receptor domain"/>
    <property type="match status" value="1"/>
</dbReference>
<dbReference type="RefSeq" id="XP_004259026.1">
    <property type="nucleotide sequence ID" value="XM_004258978.1"/>
</dbReference>
<sequence length="148" mass="16469">MVYYLVVLLSVLVTSECSNCKLCEEGKCKECEPTYTMFGDECIKGESVLDRCVEYESTKFGCKKCVEGFTPSVNGLCLQCTHVFGVDCLECEQTYSTQCSKCKQGTVLTREGACIFCSKYFTYCEECDGQTMRCLKCKNGKSPATGFC</sequence>
<organism evidence="2 3">
    <name type="scientific">Entamoeba invadens IP1</name>
    <dbReference type="NCBI Taxonomy" id="370355"/>
    <lineage>
        <taxon>Eukaryota</taxon>
        <taxon>Amoebozoa</taxon>
        <taxon>Evosea</taxon>
        <taxon>Archamoebae</taxon>
        <taxon>Mastigamoebida</taxon>
        <taxon>Entamoebidae</taxon>
        <taxon>Entamoeba</taxon>
    </lineage>
</organism>
<keyword evidence="3" id="KW-1185">Reference proteome</keyword>
<feature type="signal peptide" evidence="1">
    <location>
        <begin position="1"/>
        <end position="17"/>
    </location>
</feature>
<evidence type="ECO:0000313" key="2">
    <source>
        <dbReference type="EMBL" id="ELP92255.1"/>
    </source>
</evidence>
<gene>
    <name evidence="2" type="ORF">EIN_118290</name>
</gene>
<protein>
    <submittedName>
        <fullName evidence="2">Uncharacterized protein</fullName>
    </submittedName>
</protein>
<evidence type="ECO:0000313" key="3">
    <source>
        <dbReference type="Proteomes" id="UP000014680"/>
    </source>
</evidence>
<proteinExistence type="predicted"/>
<dbReference type="VEuPathDB" id="AmoebaDB:EIN_118290"/>
<dbReference type="GeneID" id="14891254"/>
<reference evidence="2 3" key="1">
    <citation type="submission" date="2012-10" db="EMBL/GenBank/DDBJ databases">
        <authorList>
            <person name="Zafar N."/>
            <person name="Inman J."/>
            <person name="Hall N."/>
            <person name="Lorenzi H."/>
            <person name="Caler E."/>
        </authorList>
    </citation>
    <scope>NUCLEOTIDE SEQUENCE [LARGE SCALE GENOMIC DNA]</scope>
    <source>
        <strain evidence="2 3">IP1</strain>
    </source>
</reference>
<feature type="chain" id="PRO_5003973935" evidence="1">
    <location>
        <begin position="18"/>
        <end position="148"/>
    </location>
</feature>
<keyword evidence="1" id="KW-0732">Signal</keyword>
<evidence type="ECO:0000256" key="1">
    <source>
        <dbReference type="SAM" id="SignalP"/>
    </source>
</evidence>
<dbReference type="AlphaFoldDB" id="L7FPY1"/>
<dbReference type="KEGG" id="eiv:EIN_118290"/>
<dbReference type="InterPro" id="IPR009030">
    <property type="entry name" value="Growth_fac_rcpt_cys_sf"/>
</dbReference>
<name>L7FPY1_ENTIV</name>